<feature type="repeat" description="ANK" evidence="3">
    <location>
        <begin position="106"/>
        <end position="128"/>
    </location>
</feature>
<accession>A0AAV2RRZ6</accession>
<evidence type="ECO:0000313" key="4">
    <source>
        <dbReference type="EMBL" id="CAL4137232.1"/>
    </source>
</evidence>
<dbReference type="PANTHER" id="PTHR24198:SF165">
    <property type="entry name" value="ANKYRIN REPEAT-CONTAINING PROTEIN-RELATED"/>
    <property type="match status" value="1"/>
</dbReference>
<dbReference type="Proteomes" id="UP001497623">
    <property type="component" value="Unassembled WGS sequence"/>
</dbReference>
<dbReference type="PROSITE" id="PS50297">
    <property type="entry name" value="ANK_REP_REGION"/>
    <property type="match status" value="2"/>
</dbReference>
<dbReference type="Gene3D" id="1.25.40.20">
    <property type="entry name" value="Ankyrin repeat-containing domain"/>
    <property type="match status" value="2"/>
</dbReference>
<dbReference type="SUPFAM" id="SSF48403">
    <property type="entry name" value="Ankyrin repeat"/>
    <property type="match status" value="1"/>
</dbReference>
<keyword evidence="1" id="KW-0677">Repeat</keyword>
<dbReference type="SMART" id="SM00248">
    <property type="entry name" value="ANK"/>
    <property type="match status" value="3"/>
</dbReference>
<dbReference type="AlphaFoldDB" id="A0AAV2RRZ6"/>
<dbReference type="InterPro" id="IPR036770">
    <property type="entry name" value="Ankyrin_rpt-contain_sf"/>
</dbReference>
<organism evidence="4 5">
    <name type="scientific">Meganyctiphanes norvegica</name>
    <name type="common">Northern krill</name>
    <name type="synonym">Thysanopoda norvegica</name>
    <dbReference type="NCBI Taxonomy" id="48144"/>
    <lineage>
        <taxon>Eukaryota</taxon>
        <taxon>Metazoa</taxon>
        <taxon>Ecdysozoa</taxon>
        <taxon>Arthropoda</taxon>
        <taxon>Crustacea</taxon>
        <taxon>Multicrustacea</taxon>
        <taxon>Malacostraca</taxon>
        <taxon>Eumalacostraca</taxon>
        <taxon>Eucarida</taxon>
        <taxon>Euphausiacea</taxon>
        <taxon>Euphausiidae</taxon>
        <taxon>Meganyctiphanes</taxon>
    </lineage>
</organism>
<protein>
    <submittedName>
        <fullName evidence="4">Uncharacterized protein</fullName>
    </submittedName>
</protein>
<gene>
    <name evidence="4" type="ORF">MNOR_LOCUS27982</name>
</gene>
<feature type="repeat" description="ANK" evidence="3">
    <location>
        <begin position="43"/>
        <end position="75"/>
    </location>
</feature>
<proteinExistence type="predicted"/>
<comment type="caution">
    <text evidence="4">The sequence shown here is derived from an EMBL/GenBank/DDBJ whole genome shotgun (WGS) entry which is preliminary data.</text>
</comment>
<sequence length="187" mass="20802">MGKNEILVEAIQEIRTDTEVNRSEDVRKVNQLIDQADVNCEIEGMRPVHWTADGGHLDVLKGLKTNGADLDAKAANGKSCIHFAARSGNVKMVIFLKHQVHTIDKQNQTALHIASIMGHQPVVEVLIELMGADTSVTNLLGETPEMCSDPSLKKYWEDLAIRRQSNFPLVHDDPQKILKTNPKYAIT</sequence>
<name>A0AAV2RRZ6_MEGNR</name>
<dbReference type="PROSITE" id="PS50088">
    <property type="entry name" value="ANK_REPEAT"/>
    <property type="match status" value="2"/>
</dbReference>
<keyword evidence="5" id="KW-1185">Reference proteome</keyword>
<evidence type="ECO:0000256" key="1">
    <source>
        <dbReference type="ARBA" id="ARBA00022737"/>
    </source>
</evidence>
<dbReference type="PANTHER" id="PTHR24198">
    <property type="entry name" value="ANKYRIN REPEAT AND PROTEIN KINASE DOMAIN-CONTAINING PROTEIN"/>
    <property type="match status" value="1"/>
</dbReference>
<keyword evidence="2 3" id="KW-0040">ANK repeat</keyword>
<dbReference type="EMBL" id="CAXKWB010030184">
    <property type="protein sequence ID" value="CAL4137232.1"/>
    <property type="molecule type" value="Genomic_DNA"/>
</dbReference>
<dbReference type="Pfam" id="PF12796">
    <property type="entry name" value="Ank_2"/>
    <property type="match status" value="1"/>
</dbReference>
<evidence type="ECO:0000256" key="2">
    <source>
        <dbReference type="ARBA" id="ARBA00023043"/>
    </source>
</evidence>
<reference evidence="4 5" key="1">
    <citation type="submission" date="2024-05" db="EMBL/GenBank/DDBJ databases">
        <authorList>
            <person name="Wallberg A."/>
        </authorList>
    </citation>
    <scope>NUCLEOTIDE SEQUENCE [LARGE SCALE GENOMIC DNA]</scope>
</reference>
<evidence type="ECO:0000256" key="3">
    <source>
        <dbReference type="PROSITE-ProRule" id="PRU00023"/>
    </source>
</evidence>
<dbReference type="InterPro" id="IPR002110">
    <property type="entry name" value="Ankyrin_rpt"/>
</dbReference>
<evidence type="ECO:0000313" key="5">
    <source>
        <dbReference type="Proteomes" id="UP001497623"/>
    </source>
</evidence>